<reference evidence="2" key="1">
    <citation type="submission" date="2017-01" db="EMBL/GenBank/DDBJ databases">
        <authorList>
            <person name="Varghese N."/>
            <person name="Submissions S."/>
        </authorList>
    </citation>
    <scope>NUCLEOTIDE SEQUENCE [LARGE SCALE GENOMIC DNA]</scope>
    <source>
        <strain evidence="2">DSM 16176</strain>
    </source>
</reference>
<protein>
    <submittedName>
        <fullName evidence="1">Uncharacterized protein YpmS</fullName>
    </submittedName>
</protein>
<dbReference type="EMBL" id="FTOO01000010">
    <property type="protein sequence ID" value="SIT02845.1"/>
    <property type="molecule type" value="Genomic_DNA"/>
</dbReference>
<dbReference type="OrthoDB" id="2374683at2"/>
<evidence type="ECO:0000313" key="2">
    <source>
        <dbReference type="Proteomes" id="UP000186156"/>
    </source>
</evidence>
<keyword evidence="2" id="KW-1185">Reference proteome</keyword>
<dbReference type="STRING" id="252246.SAMN05421799_11034"/>
<name>A0A1N7NWT4_9BACL</name>
<sequence length="196" mass="20900">MWKRLFIVLAALDLLAVVAGLIVWNSLPTASRAPAPAAPPVTSAPVVQVDIGADAINAYLAYAIAHDPEVSRVLASGSVQFGDTWVCDFAVKVLDHAVPMQFVVTPVIQGGNLVLHVDSAQLSFIPIPRTVVFSVLERAPLPNWIQVDGSAQNIALNFTERPAKPFAVRVVGYSPTTQKLSLDLAISPQALSRQTS</sequence>
<dbReference type="Proteomes" id="UP000186156">
    <property type="component" value="Unassembled WGS sequence"/>
</dbReference>
<dbReference type="AlphaFoldDB" id="A0A1N7NWT4"/>
<dbReference type="RefSeq" id="WP_076348197.1">
    <property type="nucleotide sequence ID" value="NZ_FTOO01000010.1"/>
</dbReference>
<dbReference type="Pfam" id="PF09911">
    <property type="entry name" value="DUF2140"/>
    <property type="match status" value="1"/>
</dbReference>
<evidence type="ECO:0000313" key="1">
    <source>
        <dbReference type="EMBL" id="SIT02845.1"/>
    </source>
</evidence>
<organism evidence="1 2">
    <name type="scientific">Alicyclobacillus vulcanalis</name>
    <dbReference type="NCBI Taxonomy" id="252246"/>
    <lineage>
        <taxon>Bacteria</taxon>
        <taxon>Bacillati</taxon>
        <taxon>Bacillota</taxon>
        <taxon>Bacilli</taxon>
        <taxon>Bacillales</taxon>
        <taxon>Alicyclobacillaceae</taxon>
        <taxon>Alicyclobacillus</taxon>
    </lineage>
</organism>
<gene>
    <name evidence="1" type="ORF">SAMN05421799_11034</name>
</gene>
<accession>A0A1N7NWT4</accession>
<proteinExistence type="predicted"/>
<dbReference type="InterPro" id="IPR018672">
    <property type="entry name" value="DUF2140"/>
</dbReference>